<gene>
    <name evidence="2" type="ORF">PbJCM13498_34100</name>
</gene>
<dbReference type="GO" id="GO:0006629">
    <property type="term" value="P:lipid metabolic process"/>
    <property type="evidence" value="ECO:0007669"/>
    <property type="project" value="InterPro"/>
</dbReference>
<reference evidence="2 3" key="1">
    <citation type="submission" date="2019-10" db="EMBL/GenBank/DDBJ databases">
        <title>Prolixibacter strains distinguished by the presence of nitrate reductase genes were adept at nitrate-dependent anaerobic corrosion of metallic iron and carbon steel.</title>
        <authorList>
            <person name="Iino T."/>
            <person name="Shono N."/>
            <person name="Ito K."/>
            <person name="Nakamura R."/>
            <person name="Sueoka K."/>
            <person name="Harayama S."/>
            <person name="Ohkuma M."/>
        </authorList>
    </citation>
    <scope>NUCLEOTIDE SEQUENCE [LARGE SCALE GENOMIC DNA]</scope>
    <source>
        <strain evidence="2 3">JCM 13498</strain>
    </source>
</reference>
<dbReference type="PANTHER" id="PTHR46211">
    <property type="entry name" value="GLYCEROPHOSPHORYL DIESTER PHOSPHODIESTERASE"/>
    <property type="match status" value="1"/>
</dbReference>
<comment type="caution">
    <text evidence="2">The sequence shown here is derived from an EMBL/GenBank/DDBJ whole genome shotgun (WGS) entry which is preliminary data.</text>
</comment>
<dbReference type="AlphaFoldDB" id="A0A5M4B4D0"/>
<dbReference type="SUPFAM" id="SSF51695">
    <property type="entry name" value="PLC-like phosphodiesterases"/>
    <property type="match status" value="1"/>
</dbReference>
<dbReference type="InterPro" id="IPR030395">
    <property type="entry name" value="GP_PDE_dom"/>
</dbReference>
<sequence length="263" mass="29970">MLLSNYSRKITNDQFTVIGHRGDGGSAPENTLAAIEKGIQAGANMLEIDVHETRDGVVCVMHDERVNRTTNGQGKIKDLTWDEIRQLDAGSWFNAKYRGEQVPSLEQVIEHIDGRAQLLIEIKKGTPYYPQIEEKVVSLIRKHQAESWCVVQSFHMDILQHIHQLDPNIRLQKLAFFAIPALGFSFDLSFHSFHPEQESFIESYNLNYLFVTKKLIRQLHQEGKKINVWTADSPGVIRKMVNMGVDGVITNHPELANTLKNKQ</sequence>
<accession>A0A5M4B4D0</accession>
<organism evidence="2 3">
    <name type="scientific">Prolixibacter bellariivorans</name>
    <dbReference type="NCBI Taxonomy" id="314319"/>
    <lineage>
        <taxon>Bacteria</taxon>
        <taxon>Pseudomonadati</taxon>
        <taxon>Bacteroidota</taxon>
        <taxon>Bacteroidia</taxon>
        <taxon>Marinilabiliales</taxon>
        <taxon>Prolixibacteraceae</taxon>
        <taxon>Prolixibacter</taxon>
    </lineage>
</organism>
<name>A0A5M4B4D0_9BACT</name>
<dbReference type="Pfam" id="PF03009">
    <property type="entry name" value="GDPD"/>
    <property type="match status" value="1"/>
</dbReference>
<dbReference type="EMBL" id="BLAX01000001">
    <property type="protein sequence ID" value="GET34547.1"/>
    <property type="molecule type" value="Genomic_DNA"/>
</dbReference>
<evidence type="ECO:0000313" key="3">
    <source>
        <dbReference type="Proteomes" id="UP000391834"/>
    </source>
</evidence>
<feature type="domain" description="GP-PDE" evidence="1">
    <location>
        <begin position="15"/>
        <end position="260"/>
    </location>
</feature>
<protein>
    <submittedName>
        <fullName evidence="2">Glycerophosphoryl diester phosphodiesterase</fullName>
    </submittedName>
</protein>
<dbReference type="Gene3D" id="3.20.20.190">
    <property type="entry name" value="Phosphatidylinositol (PI) phosphodiesterase"/>
    <property type="match status" value="1"/>
</dbReference>
<dbReference type="GO" id="GO:0008081">
    <property type="term" value="F:phosphoric diester hydrolase activity"/>
    <property type="evidence" value="ECO:0007669"/>
    <property type="project" value="InterPro"/>
</dbReference>
<dbReference type="PANTHER" id="PTHR46211:SF14">
    <property type="entry name" value="GLYCEROPHOSPHODIESTER PHOSPHODIESTERASE"/>
    <property type="match status" value="1"/>
</dbReference>
<proteinExistence type="predicted"/>
<evidence type="ECO:0000259" key="1">
    <source>
        <dbReference type="PROSITE" id="PS51704"/>
    </source>
</evidence>
<dbReference type="InterPro" id="IPR017946">
    <property type="entry name" value="PLC-like_Pdiesterase_TIM-brl"/>
</dbReference>
<keyword evidence="3" id="KW-1185">Reference proteome</keyword>
<dbReference type="Proteomes" id="UP000391834">
    <property type="component" value="Unassembled WGS sequence"/>
</dbReference>
<dbReference type="PROSITE" id="PS51704">
    <property type="entry name" value="GP_PDE"/>
    <property type="match status" value="1"/>
</dbReference>
<evidence type="ECO:0000313" key="2">
    <source>
        <dbReference type="EMBL" id="GET34547.1"/>
    </source>
</evidence>